<evidence type="ECO:0000256" key="1">
    <source>
        <dbReference type="SAM" id="Phobius"/>
    </source>
</evidence>
<organism evidence="2 3">
    <name type="scientific">Habropoda laboriosa</name>
    <dbReference type="NCBI Taxonomy" id="597456"/>
    <lineage>
        <taxon>Eukaryota</taxon>
        <taxon>Metazoa</taxon>
        <taxon>Ecdysozoa</taxon>
        <taxon>Arthropoda</taxon>
        <taxon>Hexapoda</taxon>
        <taxon>Insecta</taxon>
        <taxon>Pterygota</taxon>
        <taxon>Neoptera</taxon>
        <taxon>Endopterygota</taxon>
        <taxon>Hymenoptera</taxon>
        <taxon>Apocrita</taxon>
        <taxon>Aculeata</taxon>
        <taxon>Apoidea</taxon>
        <taxon>Anthophila</taxon>
        <taxon>Apidae</taxon>
        <taxon>Habropoda</taxon>
    </lineage>
</organism>
<evidence type="ECO:0000313" key="2">
    <source>
        <dbReference type="EMBL" id="KOC61982.1"/>
    </source>
</evidence>
<keyword evidence="1" id="KW-0812">Transmembrane</keyword>
<dbReference type="EMBL" id="KQ414741">
    <property type="protein sequence ID" value="KOC61982.1"/>
    <property type="molecule type" value="Genomic_DNA"/>
</dbReference>
<sequence length="186" mass="20796">MSRSATLCEFVTPVINGQPKSCLVPVNACSSVVSLGKRIRNGKIDDLKYPLVGHCDSEECEIIEMEEKGMESTETTHLLCGKSIYETIGRFGGSTDSKRSTESASNFRHYAIDPICMNVRIFIFWFLWAMLIVVLLISVLSYCCIEQKTCLSSKEIISSNTTIPVSNMCNTCHIICLLLSQQYEIM</sequence>
<proteinExistence type="predicted"/>
<name>A0A0L7QTJ8_9HYME</name>
<reference evidence="2 3" key="1">
    <citation type="submission" date="2015-07" db="EMBL/GenBank/DDBJ databases">
        <title>The genome of Habropoda laboriosa.</title>
        <authorList>
            <person name="Pan H."/>
            <person name="Kapheim K."/>
        </authorList>
    </citation>
    <scope>NUCLEOTIDE SEQUENCE [LARGE SCALE GENOMIC DNA]</scope>
    <source>
        <strain evidence="2">0110345459</strain>
    </source>
</reference>
<evidence type="ECO:0000313" key="3">
    <source>
        <dbReference type="Proteomes" id="UP000053825"/>
    </source>
</evidence>
<protein>
    <submittedName>
        <fullName evidence="2">Uncharacterized protein</fullName>
    </submittedName>
</protein>
<keyword evidence="3" id="KW-1185">Reference proteome</keyword>
<feature type="transmembrane region" description="Helical" evidence="1">
    <location>
        <begin position="122"/>
        <end position="145"/>
    </location>
</feature>
<keyword evidence="1" id="KW-1133">Transmembrane helix</keyword>
<dbReference type="Proteomes" id="UP000053825">
    <property type="component" value="Unassembled WGS sequence"/>
</dbReference>
<dbReference type="OrthoDB" id="7590115at2759"/>
<keyword evidence="1" id="KW-0472">Membrane</keyword>
<accession>A0A0L7QTJ8</accession>
<dbReference type="AlphaFoldDB" id="A0A0L7QTJ8"/>
<gene>
    <name evidence="2" type="ORF">WH47_05871</name>
</gene>